<dbReference type="Gene3D" id="3.50.30.20">
    <property type="entry name" value="Carbamoyl-phosphate synthase small subunit, N-terminal domain"/>
    <property type="match status" value="1"/>
</dbReference>
<dbReference type="InterPro" id="IPR002474">
    <property type="entry name" value="CarbamoylP_synth_ssu_N"/>
</dbReference>
<dbReference type="InterPro" id="IPR036480">
    <property type="entry name" value="CarbP_synth_ssu_N_sf"/>
</dbReference>
<accession>A0A382K3C4</accession>
<dbReference type="InterPro" id="IPR017926">
    <property type="entry name" value="GATASE"/>
</dbReference>
<name>A0A382K3C4_9ZZZZ</name>
<evidence type="ECO:0000259" key="1">
    <source>
        <dbReference type="SMART" id="SM01097"/>
    </source>
</evidence>
<feature type="non-terminal residue" evidence="2">
    <location>
        <position position="257"/>
    </location>
</feature>
<dbReference type="SUPFAM" id="SSF52021">
    <property type="entry name" value="Carbamoyl phosphate synthetase, small subunit N-terminal domain"/>
    <property type="match status" value="1"/>
</dbReference>
<dbReference type="FunFam" id="3.50.30.20:FF:000002">
    <property type="entry name" value="Carbamoyl-phosphate synthase 1, mitochondrial"/>
    <property type="match status" value="1"/>
</dbReference>
<gene>
    <name evidence="2" type="ORF">METZ01_LOCUS270887</name>
</gene>
<dbReference type="Pfam" id="PF00117">
    <property type="entry name" value="GATase"/>
    <property type="match status" value="1"/>
</dbReference>
<organism evidence="2">
    <name type="scientific">marine metagenome</name>
    <dbReference type="NCBI Taxonomy" id="408172"/>
    <lineage>
        <taxon>unclassified sequences</taxon>
        <taxon>metagenomes</taxon>
        <taxon>ecological metagenomes</taxon>
    </lineage>
</organism>
<protein>
    <recommendedName>
        <fullName evidence="1">Carbamoyl-phosphate synthase small subunit N-terminal domain-containing protein</fullName>
    </recommendedName>
</protein>
<evidence type="ECO:0000313" key="2">
    <source>
        <dbReference type="EMBL" id="SVC18033.1"/>
    </source>
</evidence>
<feature type="non-terminal residue" evidence="2">
    <location>
        <position position="1"/>
    </location>
</feature>
<reference evidence="2" key="1">
    <citation type="submission" date="2018-05" db="EMBL/GenBank/DDBJ databases">
        <authorList>
            <person name="Lanie J.A."/>
            <person name="Ng W.-L."/>
            <person name="Kazmierczak K.M."/>
            <person name="Andrzejewski T.M."/>
            <person name="Davidsen T.M."/>
            <person name="Wayne K.J."/>
            <person name="Tettelin H."/>
            <person name="Glass J.I."/>
            <person name="Rusch D."/>
            <person name="Podicherti R."/>
            <person name="Tsui H.-C.T."/>
            <person name="Winkler M.E."/>
        </authorList>
    </citation>
    <scope>NUCLEOTIDE SEQUENCE</scope>
</reference>
<dbReference type="EMBL" id="UINC01077686">
    <property type="protein sequence ID" value="SVC18033.1"/>
    <property type="molecule type" value="Genomic_DNA"/>
</dbReference>
<dbReference type="SUPFAM" id="SSF52317">
    <property type="entry name" value="Class I glutamine amidotransferase-like"/>
    <property type="match status" value="1"/>
</dbReference>
<sequence length="257" mass="28637">VFKTHPLLSKGHNMQSQLILEDGTRITGDHFGAEISVAGEVVFNTGMVGYPETMTDPSYRGQILVFTYPLIGNYGVPLNEQDPACSIKDGLSEFLESYMIHVKGIVISRLTQRYSHWAAIEALEDWMRTYHVPGVTGVDTRALTRRLRSKGTMLGKLVVNDVDIDWEDPNERHVVAEVSVTEPVFHPAENGDKKVVLVDVGCKDNIVRSLNKRGIDVVKVPWNYDWTGDEMDGVFLSNGPGDPKMCSETITILKKGF</sequence>
<dbReference type="SMART" id="SM01097">
    <property type="entry name" value="CPSase_sm_chain"/>
    <property type="match status" value="1"/>
</dbReference>
<dbReference type="Pfam" id="PF00988">
    <property type="entry name" value="CPSase_sm_chain"/>
    <property type="match status" value="1"/>
</dbReference>
<dbReference type="InterPro" id="IPR029062">
    <property type="entry name" value="Class_I_gatase-like"/>
</dbReference>
<feature type="domain" description="Carbamoyl-phosphate synthase small subunit N-terminal" evidence="1">
    <location>
        <begin position="14"/>
        <end position="158"/>
    </location>
</feature>
<dbReference type="PRINTS" id="PR00099">
    <property type="entry name" value="CPSGATASE"/>
</dbReference>
<proteinExistence type="predicted"/>
<dbReference type="AlphaFoldDB" id="A0A382K3C4"/>